<evidence type="ECO:0000313" key="3">
    <source>
        <dbReference type="Proteomes" id="UP000610456"/>
    </source>
</evidence>
<gene>
    <name evidence="2" type="ORF">GCM10007103_10470</name>
</gene>
<evidence type="ECO:0000313" key="2">
    <source>
        <dbReference type="EMBL" id="GHA30842.1"/>
    </source>
</evidence>
<feature type="transmembrane region" description="Helical" evidence="1">
    <location>
        <begin position="52"/>
        <end position="73"/>
    </location>
</feature>
<evidence type="ECO:0008006" key="4">
    <source>
        <dbReference type="Google" id="ProtNLM"/>
    </source>
</evidence>
<keyword evidence="1" id="KW-1133">Transmembrane helix</keyword>
<dbReference type="AlphaFoldDB" id="A0A918SA10"/>
<accession>A0A918SA10</accession>
<feature type="transmembrane region" description="Helical" evidence="1">
    <location>
        <begin position="12"/>
        <end position="32"/>
    </location>
</feature>
<keyword evidence="1" id="KW-0472">Membrane</keyword>
<reference evidence="2" key="1">
    <citation type="journal article" date="2014" name="Int. J. Syst. Evol. Microbiol.">
        <title>Complete genome sequence of Corynebacterium casei LMG S-19264T (=DSM 44701T), isolated from a smear-ripened cheese.</title>
        <authorList>
            <consortium name="US DOE Joint Genome Institute (JGI-PGF)"/>
            <person name="Walter F."/>
            <person name="Albersmeier A."/>
            <person name="Kalinowski J."/>
            <person name="Ruckert C."/>
        </authorList>
    </citation>
    <scope>NUCLEOTIDE SEQUENCE</scope>
    <source>
        <strain evidence="2">KCTC 12719</strain>
    </source>
</reference>
<dbReference type="RefSeq" id="WP_189603650.1">
    <property type="nucleotide sequence ID" value="NZ_BMXB01000002.1"/>
</dbReference>
<sequence length="185" mass="20062">MNPFIRKAFLGGFVSALIMGIGTYFLGALSGFEAMELFSTSLSGINTLCNTVILGSSTILALMLTLLSLSRAAHSKLNKEHYHRVLTLAKAVSIVIITSVITLLLLNLPITESSGVPRSWYSAIYYISLAMAAIIGGGFIAVVTMLYSTIANVILIVGYRMEDHPLVDSEDVDKANKEQQEQENE</sequence>
<dbReference type="EMBL" id="BMXB01000002">
    <property type="protein sequence ID" value="GHA30842.1"/>
    <property type="molecule type" value="Genomic_DNA"/>
</dbReference>
<feature type="transmembrane region" description="Helical" evidence="1">
    <location>
        <begin position="126"/>
        <end position="159"/>
    </location>
</feature>
<reference evidence="2" key="2">
    <citation type="submission" date="2020-09" db="EMBL/GenBank/DDBJ databases">
        <authorList>
            <person name="Sun Q."/>
            <person name="Kim S."/>
        </authorList>
    </citation>
    <scope>NUCLEOTIDE SEQUENCE</scope>
    <source>
        <strain evidence="2">KCTC 12719</strain>
    </source>
</reference>
<feature type="transmembrane region" description="Helical" evidence="1">
    <location>
        <begin position="85"/>
        <end position="106"/>
    </location>
</feature>
<protein>
    <recommendedName>
        <fullName evidence="4">DUF2975 domain-containing protein</fullName>
    </recommendedName>
</protein>
<keyword evidence="3" id="KW-1185">Reference proteome</keyword>
<evidence type="ECO:0000256" key="1">
    <source>
        <dbReference type="SAM" id="Phobius"/>
    </source>
</evidence>
<organism evidence="2 3">
    <name type="scientific">Salinimicrobium marinum</name>
    <dbReference type="NCBI Taxonomy" id="680283"/>
    <lineage>
        <taxon>Bacteria</taxon>
        <taxon>Pseudomonadati</taxon>
        <taxon>Bacteroidota</taxon>
        <taxon>Flavobacteriia</taxon>
        <taxon>Flavobacteriales</taxon>
        <taxon>Flavobacteriaceae</taxon>
        <taxon>Salinimicrobium</taxon>
    </lineage>
</organism>
<name>A0A918SA10_9FLAO</name>
<keyword evidence="1" id="KW-0812">Transmembrane</keyword>
<proteinExistence type="predicted"/>
<dbReference type="Proteomes" id="UP000610456">
    <property type="component" value="Unassembled WGS sequence"/>
</dbReference>
<comment type="caution">
    <text evidence="2">The sequence shown here is derived from an EMBL/GenBank/DDBJ whole genome shotgun (WGS) entry which is preliminary data.</text>
</comment>